<name>A0A7E5X4S2_TRINI</name>
<evidence type="ECO:0000256" key="6">
    <source>
        <dbReference type="ARBA" id="ARBA00023163"/>
    </source>
</evidence>
<keyword evidence="3" id="KW-0221">Differentiation</keyword>
<evidence type="ECO:0000256" key="7">
    <source>
        <dbReference type="ARBA" id="ARBA00023242"/>
    </source>
</evidence>
<dbReference type="GO" id="GO:0007464">
    <property type="term" value="P:R3/R4 cell fate commitment"/>
    <property type="evidence" value="ECO:0007669"/>
    <property type="project" value="UniProtKB-ARBA"/>
</dbReference>
<proteinExistence type="predicted"/>
<dbReference type="RefSeq" id="XP_026747461.1">
    <property type="nucleotide sequence ID" value="XM_026891660.1"/>
</dbReference>
<evidence type="ECO:0000256" key="2">
    <source>
        <dbReference type="ARBA" id="ARBA00022473"/>
    </source>
</evidence>
<feature type="region of interest" description="Disordered" evidence="9">
    <location>
        <begin position="273"/>
        <end position="293"/>
    </location>
</feature>
<dbReference type="GO" id="GO:0008406">
    <property type="term" value="P:gonad development"/>
    <property type="evidence" value="ECO:0007669"/>
    <property type="project" value="UniProtKB-ARBA"/>
</dbReference>
<keyword evidence="2" id="KW-0217">Developmental protein</keyword>
<dbReference type="CDD" id="cd18186">
    <property type="entry name" value="BTB_POZ_ZBTB_KLHL-like"/>
    <property type="match status" value="1"/>
</dbReference>
<dbReference type="GO" id="GO:0016199">
    <property type="term" value="P:axon midline choice point recognition"/>
    <property type="evidence" value="ECO:0007669"/>
    <property type="project" value="UniProtKB-ARBA"/>
</dbReference>
<keyword evidence="5" id="KW-0805">Transcription regulation</keyword>
<dbReference type="PANTHER" id="PTHR23110:SF111">
    <property type="entry name" value="LONGITUDINALS LACKING PROTEIN, ISOFORMS F_I_K_T"/>
    <property type="match status" value="1"/>
</dbReference>
<feature type="region of interest" description="Disordered" evidence="9">
    <location>
        <begin position="180"/>
        <end position="247"/>
    </location>
</feature>
<dbReference type="SUPFAM" id="SSF54695">
    <property type="entry name" value="POZ domain"/>
    <property type="match status" value="1"/>
</dbReference>
<keyword evidence="7" id="KW-0539">Nucleus</keyword>
<feature type="domain" description="BTB" evidence="10">
    <location>
        <begin position="78"/>
        <end position="143"/>
    </location>
</feature>
<dbReference type="Proteomes" id="UP000322000">
    <property type="component" value="Chromosome 1"/>
</dbReference>
<dbReference type="OrthoDB" id="10261408at2759"/>
<dbReference type="Pfam" id="PF00651">
    <property type="entry name" value="BTB"/>
    <property type="match status" value="1"/>
</dbReference>
<feature type="region of interest" description="Disordered" evidence="9">
    <location>
        <begin position="1"/>
        <end position="38"/>
    </location>
</feature>
<evidence type="ECO:0000256" key="3">
    <source>
        <dbReference type="ARBA" id="ARBA00022782"/>
    </source>
</evidence>
<dbReference type="GO" id="GO:0048813">
    <property type="term" value="P:dendrite morphogenesis"/>
    <property type="evidence" value="ECO:0007669"/>
    <property type="project" value="UniProtKB-ARBA"/>
</dbReference>
<evidence type="ECO:0000256" key="8">
    <source>
        <dbReference type="ARBA" id="ARBA00037382"/>
    </source>
</evidence>
<dbReference type="Gene3D" id="3.30.710.10">
    <property type="entry name" value="Potassium Channel Kv1.1, Chain A"/>
    <property type="match status" value="1"/>
</dbReference>
<keyword evidence="4" id="KW-0524">Neurogenesis</keyword>
<feature type="compositionally biased region" description="Acidic residues" evidence="9">
    <location>
        <begin position="29"/>
        <end position="38"/>
    </location>
</feature>
<feature type="compositionally biased region" description="Polar residues" evidence="9">
    <location>
        <begin position="217"/>
        <end position="232"/>
    </location>
</feature>
<reference evidence="12" key="1">
    <citation type="submission" date="2025-08" db="UniProtKB">
        <authorList>
            <consortium name="RefSeq"/>
        </authorList>
    </citation>
    <scope>IDENTIFICATION</scope>
</reference>
<dbReference type="PROSITE" id="PS50097">
    <property type="entry name" value="BTB"/>
    <property type="match status" value="1"/>
</dbReference>
<dbReference type="InterPro" id="IPR051095">
    <property type="entry name" value="Dros_DevTransReg"/>
</dbReference>
<dbReference type="GO" id="GO:0035167">
    <property type="term" value="P:larval lymph gland hemopoiesis"/>
    <property type="evidence" value="ECO:0007669"/>
    <property type="project" value="UniProtKB-ARBA"/>
</dbReference>
<dbReference type="InterPro" id="IPR000210">
    <property type="entry name" value="BTB/POZ_dom"/>
</dbReference>
<evidence type="ECO:0000313" key="11">
    <source>
        <dbReference type="Proteomes" id="UP000322000"/>
    </source>
</evidence>
<keyword evidence="11" id="KW-1185">Reference proteome</keyword>
<evidence type="ECO:0000256" key="4">
    <source>
        <dbReference type="ARBA" id="ARBA00022902"/>
    </source>
</evidence>
<dbReference type="GO" id="GO:0006357">
    <property type="term" value="P:regulation of transcription by RNA polymerase II"/>
    <property type="evidence" value="ECO:0007669"/>
    <property type="project" value="TreeGrafter"/>
</dbReference>
<sequence>MKRSYPESMERQNDQTGESIPANQRNNNESEDSDDEPQQELLNNVIFDRNTEVEIFWPNASEHITNLLKEALKNPALTDCALACDQRTLKAHKIVLGASSFYFNCIFQAAPNEQSNFYFSDVRFEVLRDFVNYFYTGNLKIPKQNFDEYFAFAKRIAVKGLVLKPSRELSKLRYQIPPPKLTYNPPALPRPQPSETLNQEPAVPSSENRVPEPPIEKNQSPEPSSVTNQRCSSPCLGDMRPRAPSFVNTDIDPYADPVPGPSRIENPTPGTSYVADPVPGPSHVLNPLPGRSYEDYAQPGPSWADYPPRASFWSDYARPVPLDLRASNAEISSPRITEIIEISDDED</sequence>
<dbReference type="GO" id="GO:0045467">
    <property type="term" value="P:R7 cell development"/>
    <property type="evidence" value="ECO:0007669"/>
    <property type="project" value="UniProtKB-ARBA"/>
</dbReference>
<comment type="function">
    <text evidence="8">Putative transcription factor required for axon growth and guidance in the central and peripheral nervous systems. Repels CNS axons away from the midline by promoting the expression of the midline repellent sli and its receptor robo.</text>
</comment>
<dbReference type="InterPro" id="IPR011333">
    <property type="entry name" value="SKP1/BTB/POZ_sf"/>
</dbReference>
<dbReference type="AlphaFoldDB" id="A0A7E5X4S2"/>
<evidence type="ECO:0000256" key="1">
    <source>
        <dbReference type="ARBA" id="ARBA00004123"/>
    </source>
</evidence>
<dbReference type="SMART" id="SM00225">
    <property type="entry name" value="BTB"/>
    <property type="match status" value="1"/>
</dbReference>
<comment type="subcellular location">
    <subcellularLocation>
        <location evidence="1">Nucleus</location>
    </subcellularLocation>
</comment>
<evidence type="ECO:0000259" key="10">
    <source>
        <dbReference type="PROSITE" id="PS50097"/>
    </source>
</evidence>
<keyword evidence="6" id="KW-0804">Transcription</keyword>
<dbReference type="GeneID" id="113508546"/>
<dbReference type="InParanoid" id="A0A7E5X4S2"/>
<organism evidence="11 12">
    <name type="scientific">Trichoplusia ni</name>
    <name type="common">Cabbage looper</name>
    <dbReference type="NCBI Taxonomy" id="7111"/>
    <lineage>
        <taxon>Eukaryota</taxon>
        <taxon>Metazoa</taxon>
        <taxon>Ecdysozoa</taxon>
        <taxon>Arthropoda</taxon>
        <taxon>Hexapoda</taxon>
        <taxon>Insecta</taxon>
        <taxon>Pterygota</taxon>
        <taxon>Neoptera</taxon>
        <taxon>Endopterygota</taxon>
        <taxon>Lepidoptera</taxon>
        <taxon>Glossata</taxon>
        <taxon>Ditrysia</taxon>
        <taxon>Noctuoidea</taxon>
        <taxon>Noctuidae</taxon>
        <taxon>Plusiinae</taxon>
        <taxon>Trichoplusia</taxon>
    </lineage>
</organism>
<dbReference type="PANTHER" id="PTHR23110">
    <property type="entry name" value="BTB DOMAIN TRANSCRIPTION FACTOR"/>
    <property type="match status" value="1"/>
</dbReference>
<evidence type="ECO:0000313" key="12">
    <source>
        <dbReference type="RefSeq" id="XP_026747461.1"/>
    </source>
</evidence>
<evidence type="ECO:0000256" key="9">
    <source>
        <dbReference type="SAM" id="MobiDB-lite"/>
    </source>
</evidence>
<feature type="compositionally biased region" description="Polar residues" evidence="9">
    <location>
        <begin position="14"/>
        <end position="25"/>
    </location>
</feature>
<feature type="compositionally biased region" description="Pro residues" evidence="9">
    <location>
        <begin position="180"/>
        <end position="192"/>
    </location>
</feature>
<feature type="compositionally biased region" description="Basic and acidic residues" evidence="9">
    <location>
        <begin position="1"/>
        <end position="13"/>
    </location>
</feature>
<protein>
    <submittedName>
        <fullName evidence="12">Uncharacterized protein LOC113508546</fullName>
    </submittedName>
</protein>
<gene>
    <name evidence="12" type="primary">LOC113508546</name>
</gene>
<dbReference type="GO" id="GO:0005634">
    <property type="term" value="C:nucleus"/>
    <property type="evidence" value="ECO:0007669"/>
    <property type="project" value="UniProtKB-SubCell"/>
</dbReference>
<dbReference type="KEGG" id="tnl:113508546"/>
<evidence type="ECO:0000256" key="5">
    <source>
        <dbReference type="ARBA" id="ARBA00023015"/>
    </source>
</evidence>
<dbReference type="GO" id="GO:0045476">
    <property type="term" value="P:nurse cell apoptotic process"/>
    <property type="evidence" value="ECO:0007669"/>
    <property type="project" value="UniProtKB-ARBA"/>
</dbReference>
<accession>A0A7E5X4S2</accession>
<dbReference type="GO" id="GO:0007526">
    <property type="term" value="P:larval somatic muscle development"/>
    <property type="evidence" value="ECO:0007669"/>
    <property type="project" value="UniProtKB-ARBA"/>
</dbReference>